<feature type="domain" description="Yeast cell wall synthesis Kre9/Knh1-like N-terminal" evidence="3">
    <location>
        <begin position="28"/>
        <end position="95"/>
    </location>
</feature>
<proteinExistence type="predicted"/>
<sequence length="96" mass="10194">MFNKASLVFLSLSIALELVLGSSVELVSPKPNDVLKAGSTVHIKWHVNDASTGPIRLQFASGKSSALSIDGIIADNVDASLGSYKWKIPSDLKAKK</sequence>
<protein>
    <recommendedName>
        <fullName evidence="3">Yeast cell wall synthesis Kre9/Knh1-like N-terminal domain-containing protein</fullName>
    </recommendedName>
</protein>
<dbReference type="Pfam" id="PF10342">
    <property type="entry name" value="Kre9_KNH"/>
    <property type="match status" value="1"/>
</dbReference>
<keyword evidence="5" id="KW-1185">Reference proteome</keyword>
<name>A0A9P6YBK2_9FUNG</name>
<evidence type="ECO:0000256" key="1">
    <source>
        <dbReference type="ARBA" id="ARBA00022729"/>
    </source>
</evidence>
<evidence type="ECO:0000313" key="4">
    <source>
        <dbReference type="EMBL" id="KAG1543834.1"/>
    </source>
</evidence>
<evidence type="ECO:0000313" key="5">
    <source>
        <dbReference type="Proteomes" id="UP000740926"/>
    </source>
</evidence>
<dbReference type="InterPro" id="IPR018466">
    <property type="entry name" value="Kre9/Knh1-like_N"/>
</dbReference>
<dbReference type="EMBL" id="JAANIU010006081">
    <property type="protein sequence ID" value="KAG1543834.1"/>
    <property type="molecule type" value="Genomic_DNA"/>
</dbReference>
<dbReference type="AlphaFoldDB" id="A0A9P6YBK2"/>
<evidence type="ECO:0000256" key="2">
    <source>
        <dbReference type="SAM" id="SignalP"/>
    </source>
</evidence>
<feature type="signal peptide" evidence="2">
    <location>
        <begin position="1"/>
        <end position="21"/>
    </location>
</feature>
<reference evidence="4 5" key="1">
    <citation type="journal article" date="2020" name="Microb. Genom.">
        <title>Genetic diversity of clinical and environmental Mucorales isolates obtained from an investigation of mucormycosis cases among solid organ transplant recipients.</title>
        <authorList>
            <person name="Nguyen M.H."/>
            <person name="Kaul D."/>
            <person name="Muto C."/>
            <person name="Cheng S.J."/>
            <person name="Richter R.A."/>
            <person name="Bruno V.M."/>
            <person name="Liu G."/>
            <person name="Beyhan S."/>
            <person name="Sundermann A.J."/>
            <person name="Mounaud S."/>
            <person name="Pasculle A.W."/>
            <person name="Nierman W.C."/>
            <person name="Driscoll E."/>
            <person name="Cumbie R."/>
            <person name="Clancy C.J."/>
            <person name="Dupont C.L."/>
        </authorList>
    </citation>
    <scope>NUCLEOTIDE SEQUENCE [LARGE SCALE GENOMIC DNA]</scope>
    <source>
        <strain evidence="4 5">GL24</strain>
    </source>
</reference>
<evidence type="ECO:0000259" key="3">
    <source>
        <dbReference type="Pfam" id="PF10342"/>
    </source>
</evidence>
<accession>A0A9P6YBK2</accession>
<keyword evidence="1 2" id="KW-0732">Signal</keyword>
<gene>
    <name evidence="4" type="ORF">G6F50_013945</name>
</gene>
<dbReference type="Proteomes" id="UP000740926">
    <property type="component" value="Unassembled WGS sequence"/>
</dbReference>
<organism evidence="4 5">
    <name type="scientific">Rhizopus delemar</name>
    <dbReference type="NCBI Taxonomy" id="936053"/>
    <lineage>
        <taxon>Eukaryota</taxon>
        <taxon>Fungi</taxon>
        <taxon>Fungi incertae sedis</taxon>
        <taxon>Mucoromycota</taxon>
        <taxon>Mucoromycotina</taxon>
        <taxon>Mucoromycetes</taxon>
        <taxon>Mucorales</taxon>
        <taxon>Mucorineae</taxon>
        <taxon>Rhizopodaceae</taxon>
        <taxon>Rhizopus</taxon>
    </lineage>
</organism>
<feature type="chain" id="PRO_5040337052" description="Yeast cell wall synthesis Kre9/Knh1-like N-terminal domain-containing protein" evidence="2">
    <location>
        <begin position="22"/>
        <end position="96"/>
    </location>
</feature>
<comment type="caution">
    <text evidence="4">The sequence shown here is derived from an EMBL/GenBank/DDBJ whole genome shotgun (WGS) entry which is preliminary data.</text>
</comment>